<evidence type="ECO:0000313" key="2">
    <source>
        <dbReference type="Proteomes" id="UP000679213"/>
    </source>
</evidence>
<dbReference type="AlphaFoldDB" id="A0A8D6PX53"/>
<proteinExistence type="predicted"/>
<dbReference type="InterPro" id="IPR036849">
    <property type="entry name" value="Enolase-like_C_sf"/>
</dbReference>
<dbReference type="KEGG" id="mesg:MLAUSG7_0374"/>
<evidence type="ECO:0000313" key="1">
    <source>
        <dbReference type="EMBL" id="CAB3287754.1"/>
    </source>
</evidence>
<dbReference type="SUPFAM" id="SSF54826">
    <property type="entry name" value="Enolase N-terminal domain-like"/>
    <property type="match status" value="1"/>
</dbReference>
<name>A0A8D6PX53_9EURY</name>
<dbReference type="EMBL" id="LR792632">
    <property type="protein sequence ID" value="CAB3287754.1"/>
    <property type="molecule type" value="Genomic_DNA"/>
</dbReference>
<dbReference type="Gene3D" id="3.20.20.120">
    <property type="entry name" value="Enolase-like C-terminal domain"/>
    <property type="match status" value="1"/>
</dbReference>
<dbReference type="InterPro" id="IPR029017">
    <property type="entry name" value="Enolase-like_N"/>
</dbReference>
<sequence>MYLTNVIIEKISAKKVFKGAKIKVMITTMTNISAGYDIIDVANPEEAIADVENVIAPELIGYPATDIDFIDSLICETSASNNPNVAMGISISIARAASNSLDIPLFKFLGGALTTDLPIVASGILVDKNDNELIPIVMAESIEDIVNFYLKLSKRLVEDYSIVNINGAYTCSDIFNEIPKIRKLIDELKEDEDLDVLLGLSTKKDIVKDKELSQIDYLEVEEPIEFDGFLCTDIIYEESDFVKVYPYEMGTITEMYYYINYIMEKGLYPVIFGNNSSFAHIAVSFKVPFLRSNLSSNVLNEVWNIERTIVNPNIRRF</sequence>
<protein>
    <submittedName>
        <fullName evidence="1">Enolase-like protein</fullName>
    </submittedName>
</protein>
<dbReference type="Proteomes" id="UP000679213">
    <property type="component" value="Chromosome I"/>
</dbReference>
<gene>
    <name evidence="1" type="ORF">MLAUSG7_0374</name>
</gene>
<reference evidence="1 2" key="1">
    <citation type="submission" date="2020-04" db="EMBL/GenBank/DDBJ databases">
        <authorList>
            <consortium name="Genoscope - CEA"/>
            <person name="William W."/>
        </authorList>
    </citation>
    <scope>NUCLEOTIDE SEQUENCE [LARGE SCALE GENOMIC DNA]</scope>
    <source>
        <strain evidence="1 2">SG7</strain>
    </source>
</reference>
<dbReference type="Gene3D" id="3.30.390.10">
    <property type="entry name" value="Enolase-like, N-terminal domain"/>
    <property type="match status" value="1"/>
</dbReference>
<accession>A0A8D6SU17</accession>
<dbReference type="SMART" id="SM01193">
    <property type="entry name" value="Enolase_N"/>
    <property type="match status" value="1"/>
</dbReference>
<organism evidence="1 2">
    <name type="scientific">Methanocaldococcus lauensis</name>
    <dbReference type="NCBI Taxonomy" id="2546128"/>
    <lineage>
        <taxon>Archaea</taxon>
        <taxon>Methanobacteriati</taxon>
        <taxon>Methanobacteriota</taxon>
        <taxon>Methanomada group</taxon>
        <taxon>Methanococci</taxon>
        <taxon>Methanococcales</taxon>
        <taxon>Methanocaldococcaceae</taxon>
        <taxon>Methanocaldococcus</taxon>
    </lineage>
</organism>
<accession>A0A8D6PX53</accession>
<keyword evidence="2" id="KW-1185">Reference proteome</keyword>
<dbReference type="InterPro" id="IPR020811">
    <property type="entry name" value="Enolase_N"/>
</dbReference>